<dbReference type="EMBL" id="BAAADS010000020">
    <property type="protein sequence ID" value="GAA0609646.1"/>
    <property type="molecule type" value="Genomic_DNA"/>
</dbReference>
<comment type="caution">
    <text evidence="1">The sequence shown here is derived from an EMBL/GenBank/DDBJ whole genome shotgun (WGS) entry which is preliminary data.</text>
</comment>
<gene>
    <name evidence="1" type="ORF">GCM10009001_28800</name>
</gene>
<protein>
    <submittedName>
        <fullName evidence="1">Uncharacterized protein</fullName>
    </submittedName>
</protein>
<accession>A0ABP3RL46</accession>
<organism evidence="1 2">
    <name type="scientific">Virgibacillus siamensis</name>
    <dbReference type="NCBI Taxonomy" id="480071"/>
    <lineage>
        <taxon>Bacteria</taxon>
        <taxon>Bacillati</taxon>
        <taxon>Bacillota</taxon>
        <taxon>Bacilli</taxon>
        <taxon>Bacillales</taxon>
        <taxon>Bacillaceae</taxon>
        <taxon>Virgibacillus</taxon>
    </lineage>
</organism>
<name>A0ABP3RL46_9BACI</name>
<proteinExistence type="predicted"/>
<evidence type="ECO:0000313" key="1">
    <source>
        <dbReference type="EMBL" id="GAA0609646.1"/>
    </source>
</evidence>
<evidence type="ECO:0000313" key="2">
    <source>
        <dbReference type="Proteomes" id="UP001500866"/>
    </source>
</evidence>
<reference evidence="2" key="1">
    <citation type="journal article" date="2019" name="Int. J. Syst. Evol. Microbiol.">
        <title>The Global Catalogue of Microorganisms (GCM) 10K type strain sequencing project: providing services to taxonomists for standard genome sequencing and annotation.</title>
        <authorList>
            <consortium name="The Broad Institute Genomics Platform"/>
            <consortium name="The Broad Institute Genome Sequencing Center for Infectious Disease"/>
            <person name="Wu L."/>
            <person name="Ma J."/>
        </authorList>
    </citation>
    <scope>NUCLEOTIDE SEQUENCE [LARGE SCALE GENOMIC DNA]</scope>
    <source>
        <strain evidence="2">JCM 15395</strain>
    </source>
</reference>
<keyword evidence="2" id="KW-1185">Reference proteome</keyword>
<sequence length="49" mass="5890">MSEEFARLSEEFARLSEEIARFGVCVYFLRSFPELFYFWVSIFPNLLTT</sequence>
<dbReference type="Proteomes" id="UP001500866">
    <property type="component" value="Unassembled WGS sequence"/>
</dbReference>